<gene>
    <name evidence="7" type="ORF">g.25258</name>
</gene>
<sequence length="458" mass="52177">MCGGCDNQNDRGRSTLSPCCQSQRERANPCIREYENQRSPVEDRKLCIGDYEKHIYEQNEGDICDKGPKEPYRIPGYAGHVPTLQFRSGKTYGDDSHNVLISRSDQKPISNNMNGHTCPTPLHEPYRLPGYTGHVPGLMNLVGGTYGQDTHKLLYSIQSYPNRQVNLSPYRPSQMDNAVGDSSRNKDTWDRMEQNLNSHHQLNKTGEAGQFVKTHDTYERPKEHYYQPQYKYRIADTYATTADLTLVDPCINQESKVVVSTRELDDTQVVRTQSNLEKRVQESPYINQPLRHHPMVPGFDAFIDALRGARGQRYEFTHQSPEHTRLQQQLILQKGRIREPLKTSHALGDEGKHLPLSQQSAGDIPYGYGKYGEKPRYTNSTLCDFASNYRRRQSSEWAPANISRPDPPAFDVPGEIYTQHKGLLPGYSAHVPGALFRCGKTFTDDSRDARKALRGDRF</sequence>
<keyword evidence="3" id="KW-0206">Cytoskeleton</keyword>
<comment type="similarity">
    <text evidence="5">Belongs to the CIMIP2 family.</text>
</comment>
<dbReference type="EMBL" id="GEBQ01025871">
    <property type="protein sequence ID" value="JAT14106.1"/>
    <property type="molecule type" value="Transcribed_RNA"/>
</dbReference>
<name>A0A1B6KRM3_9HEMI</name>
<protein>
    <recommendedName>
        <fullName evidence="6">Ciliary microtubule inner protein 2A-C-like domain-containing protein</fullName>
    </recommendedName>
</protein>
<feature type="domain" description="Ciliary microtubule inner protein 2A-C-like" evidence="6">
    <location>
        <begin position="124"/>
        <end position="156"/>
    </location>
</feature>
<evidence type="ECO:0000256" key="1">
    <source>
        <dbReference type="ARBA" id="ARBA00004430"/>
    </source>
</evidence>
<reference evidence="7" key="1">
    <citation type="submission" date="2015-11" db="EMBL/GenBank/DDBJ databases">
        <title>De novo transcriptome assembly of four potential Pierce s Disease insect vectors from Arizona vineyards.</title>
        <authorList>
            <person name="Tassone E.E."/>
        </authorList>
    </citation>
    <scope>NUCLEOTIDE SEQUENCE</scope>
</reference>
<dbReference type="PANTHER" id="PTHR22146:SF8">
    <property type="entry name" value="PROTEIN FAM166B"/>
    <property type="match status" value="1"/>
</dbReference>
<keyword evidence="2" id="KW-0963">Cytoplasm</keyword>
<comment type="subcellular location">
    <subcellularLocation>
        <location evidence="1">Cytoplasm</location>
        <location evidence="1">Cytoskeleton</location>
        <location evidence="1">Cilium axoneme</location>
    </subcellularLocation>
</comment>
<proteinExistence type="inferred from homology"/>
<dbReference type="AlphaFoldDB" id="A0A1B6KRM3"/>
<dbReference type="InterPro" id="IPR018902">
    <property type="entry name" value="CMI2A-C-like_dom"/>
</dbReference>
<feature type="domain" description="Ciliary microtubule inner protein 2A-C-like" evidence="6">
    <location>
        <begin position="70"/>
        <end position="106"/>
    </location>
</feature>
<keyword evidence="4" id="KW-0966">Cell projection</keyword>
<evidence type="ECO:0000256" key="3">
    <source>
        <dbReference type="ARBA" id="ARBA00023212"/>
    </source>
</evidence>
<dbReference type="Pfam" id="PF10629">
    <property type="entry name" value="CMI2B-like"/>
    <property type="match status" value="2"/>
</dbReference>
<evidence type="ECO:0000256" key="4">
    <source>
        <dbReference type="ARBA" id="ARBA00023273"/>
    </source>
</evidence>
<evidence type="ECO:0000256" key="2">
    <source>
        <dbReference type="ARBA" id="ARBA00022490"/>
    </source>
</evidence>
<accession>A0A1B6KRM3</accession>
<evidence type="ECO:0000313" key="7">
    <source>
        <dbReference type="EMBL" id="JAT14106.1"/>
    </source>
</evidence>
<dbReference type="PANTHER" id="PTHR22146">
    <property type="entry name" value="CAT EYE SYNDROME CRITICAL REGION PROTEIN 6"/>
    <property type="match status" value="1"/>
</dbReference>
<dbReference type="GO" id="GO:0015630">
    <property type="term" value="C:microtubule cytoskeleton"/>
    <property type="evidence" value="ECO:0007669"/>
    <property type="project" value="UniProtKB-ARBA"/>
</dbReference>
<evidence type="ECO:0000256" key="5">
    <source>
        <dbReference type="ARBA" id="ARBA00035661"/>
    </source>
</evidence>
<evidence type="ECO:0000259" key="6">
    <source>
        <dbReference type="Pfam" id="PF10629"/>
    </source>
</evidence>
<organism evidence="7">
    <name type="scientific">Graphocephala atropunctata</name>
    <dbReference type="NCBI Taxonomy" id="36148"/>
    <lineage>
        <taxon>Eukaryota</taxon>
        <taxon>Metazoa</taxon>
        <taxon>Ecdysozoa</taxon>
        <taxon>Arthropoda</taxon>
        <taxon>Hexapoda</taxon>
        <taxon>Insecta</taxon>
        <taxon>Pterygota</taxon>
        <taxon>Neoptera</taxon>
        <taxon>Paraneoptera</taxon>
        <taxon>Hemiptera</taxon>
        <taxon>Auchenorrhyncha</taxon>
        <taxon>Membracoidea</taxon>
        <taxon>Cicadellidae</taxon>
        <taxon>Cicadellinae</taxon>
        <taxon>Cicadellini</taxon>
        <taxon>Graphocephala</taxon>
    </lineage>
</organism>
<dbReference type="GO" id="GO:0005930">
    <property type="term" value="C:axoneme"/>
    <property type="evidence" value="ECO:0007669"/>
    <property type="project" value="UniProtKB-SubCell"/>
</dbReference>